<protein>
    <submittedName>
        <fullName evidence="8">P-loop containing nucleoside triphosphate hydrolase</fullName>
    </submittedName>
</protein>
<dbReference type="InterPro" id="IPR013748">
    <property type="entry name" value="Rep_factorC_C"/>
</dbReference>
<dbReference type="Gene3D" id="1.10.8.60">
    <property type="match status" value="1"/>
</dbReference>
<evidence type="ECO:0000256" key="3">
    <source>
        <dbReference type="ARBA" id="ARBA00022705"/>
    </source>
</evidence>
<dbReference type="GO" id="GO:0005634">
    <property type="term" value="C:nucleus"/>
    <property type="evidence" value="ECO:0007669"/>
    <property type="project" value="UniProtKB-SubCell"/>
</dbReference>
<dbReference type="OrthoDB" id="4199794at2759"/>
<dbReference type="CDD" id="cd18140">
    <property type="entry name" value="HLD_clamp_RFC"/>
    <property type="match status" value="1"/>
</dbReference>
<dbReference type="GO" id="GO:0005524">
    <property type="term" value="F:ATP binding"/>
    <property type="evidence" value="ECO:0007669"/>
    <property type="project" value="UniProtKB-KW"/>
</dbReference>
<sequence length="230" mass="25529">MTQDAQSALRRIMESHARITRFCLVCNYVTRIIEPLASRCSKFRFRPLERSATMDRLVYIASAENISVNTRVVDALISVSNGDLRRSITYLQSASRLSASTDPPTEITPEDIQEIAGVVPDSVVNSFGRTLGVDIIGLGHEDMDIDNKKKQKGGFEAVREKVRQLIREGYSASQLLSQLHDLVILHPTLSAKQKAQCAMAFAEADKSLCYGADEELQILSVALRVYKALL</sequence>
<dbReference type="FunFam" id="1.10.8.60:FF:000032">
    <property type="entry name" value="Replication factor C subunit 4"/>
    <property type="match status" value="1"/>
</dbReference>
<dbReference type="SUPFAM" id="SSF48019">
    <property type="entry name" value="post-AAA+ oligomerization domain-like"/>
    <property type="match status" value="1"/>
</dbReference>
<dbReference type="Proteomes" id="UP000217199">
    <property type="component" value="Unassembled WGS sequence"/>
</dbReference>
<keyword evidence="3" id="KW-0235">DNA replication</keyword>
<dbReference type="InterPro" id="IPR050238">
    <property type="entry name" value="DNA_Rep/Repair_Clamp_Loader"/>
</dbReference>
<dbReference type="InterPro" id="IPR027417">
    <property type="entry name" value="P-loop_NTPase"/>
</dbReference>
<dbReference type="Gene3D" id="3.40.50.300">
    <property type="entry name" value="P-loop containing nucleotide triphosphate hydrolases"/>
    <property type="match status" value="1"/>
</dbReference>
<dbReference type="GO" id="GO:0003689">
    <property type="term" value="F:DNA clamp loader activity"/>
    <property type="evidence" value="ECO:0007669"/>
    <property type="project" value="TreeGrafter"/>
</dbReference>
<comment type="caution">
    <text evidence="8">The sequence shown here is derived from an EMBL/GenBank/DDBJ whole genome shotgun (WGS) entry which is preliminary data.</text>
</comment>
<dbReference type="Pfam" id="PF21960">
    <property type="entry name" value="RCF1-5-like_lid"/>
    <property type="match status" value="1"/>
</dbReference>
<dbReference type="STRING" id="2282107.A0A286UXN1"/>
<comment type="similarity">
    <text evidence="2">Belongs to the activator 1 small subunits family.</text>
</comment>
<dbReference type="GO" id="GO:0005663">
    <property type="term" value="C:DNA replication factor C complex"/>
    <property type="evidence" value="ECO:0007669"/>
    <property type="project" value="TreeGrafter"/>
</dbReference>
<evidence type="ECO:0000313" key="9">
    <source>
        <dbReference type="Proteomes" id="UP000217199"/>
    </source>
</evidence>
<proteinExistence type="inferred from homology"/>
<evidence type="ECO:0000256" key="6">
    <source>
        <dbReference type="ARBA" id="ARBA00023242"/>
    </source>
</evidence>
<evidence type="ECO:0000256" key="1">
    <source>
        <dbReference type="ARBA" id="ARBA00004123"/>
    </source>
</evidence>
<evidence type="ECO:0000256" key="5">
    <source>
        <dbReference type="ARBA" id="ARBA00022840"/>
    </source>
</evidence>
<comment type="subcellular location">
    <subcellularLocation>
        <location evidence="1">Nucleus</location>
    </subcellularLocation>
</comment>
<dbReference type="GO" id="GO:0003677">
    <property type="term" value="F:DNA binding"/>
    <property type="evidence" value="ECO:0007669"/>
    <property type="project" value="InterPro"/>
</dbReference>
<keyword evidence="5" id="KW-0067">ATP-binding</keyword>
<dbReference type="FunFam" id="1.20.272.10:FF:000011">
    <property type="entry name" value="Replication factor C subunit 2"/>
    <property type="match status" value="1"/>
</dbReference>
<dbReference type="Pfam" id="PF08542">
    <property type="entry name" value="Rep_fac_C"/>
    <property type="match status" value="1"/>
</dbReference>
<organism evidence="8 9">
    <name type="scientific">Pyrrhoderma noxium</name>
    <dbReference type="NCBI Taxonomy" id="2282107"/>
    <lineage>
        <taxon>Eukaryota</taxon>
        <taxon>Fungi</taxon>
        <taxon>Dikarya</taxon>
        <taxon>Basidiomycota</taxon>
        <taxon>Agaricomycotina</taxon>
        <taxon>Agaricomycetes</taxon>
        <taxon>Hymenochaetales</taxon>
        <taxon>Hymenochaetaceae</taxon>
        <taxon>Pyrrhoderma</taxon>
    </lineage>
</organism>
<gene>
    <name evidence="8" type="ORF">PNOK_0137900</name>
</gene>
<dbReference type="InterPro" id="IPR047854">
    <property type="entry name" value="RFC_lid"/>
</dbReference>
<reference evidence="8 9" key="1">
    <citation type="journal article" date="2017" name="Mol. Ecol.">
        <title>Comparative and population genomic landscape of Phellinus noxius: A hypervariable fungus causing root rot in trees.</title>
        <authorList>
            <person name="Chung C.L."/>
            <person name="Lee T.J."/>
            <person name="Akiba M."/>
            <person name="Lee H.H."/>
            <person name="Kuo T.H."/>
            <person name="Liu D."/>
            <person name="Ke H.M."/>
            <person name="Yokoi T."/>
            <person name="Roa M.B."/>
            <person name="Lu M.J."/>
            <person name="Chang Y.Y."/>
            <person name="Ann P.J."/>
            <person name="Tsai J.N."/>
            <person name="Chen C.Y."/>
            <person name="Tzean S.S."/>
            <person name="Ota Y."/>
            <person name="Hattori T."/>
            <person name="Sahashi N."/>
            <person name="Liou R.F."/>
            <person name="Kikuchi T."/>
            <person name="Tsai I.J."/>
        </authorList>
    </citation>
    <scope>NUCLEOTIDE SEQUENCE [LARGE SCALE GENOMIC DNA]</scope>
    <source>
        <strain evidence="8 9">FFPRI411160</strain>
    </source>
</reference>
<evidence type="ECO:0000256" key="4">
    <source>
        <dbReference type="ARBA" id="ARBA00022741"/>
    </source>
</evidence>
<dbReference type="GO" id="GO:0016787">
    <property type="term" value="F:hydrolase activity"/>
    <property type="evidence" value="ECO:0007669"/>
    <property type="project" value="UniProtKB-KW"/>
</dbReference>
<dbReference type="GO" id="GO:0006271">
    <property type="term" value="P:DNA strand elongation involved in DNA replication"/>
    <property type="evidence" value="ECO:0007669"/>
    <property type="project" value="UniProtKB-ARBA"/>
</dbReference>
<dbReference type="AlphaFoldDB" id="A0A286UXN1"/>
<dbReference type="InterPro" id="IPR008921">
    <property type="entry name" value="DNA_pol3_clamp-load_cplx_C"/>
</dbReference>
<keyword evidence="8" id="KW-0378">Hydrolase</keyword>
<dbReference type="GO" id="GO:0006281">
    <property type="term" value="P:DNA repair"/>
    <property type="evidence" value="ECO:0007669"/>
    <property type="project" value="TreeGrafter"/>
</dbReference>
<feature type="domain" description="Replication factor C C-terminal" evidence="7">
    <location>
        <begin position="152"/>
        <end position="223"/>
    </location>
</feature>
<dbReference type="Gene3D" id="1.20.272.10">
    <property type="match status" value="1"/>
</dbReference>
<evidence type="ECO:0000313" key="8">
    <source>
        <dbReference type="EMBL" id="PAV24311.1"/>
    </source>
</evidence>
<dbReference type="PANTHER" id="PTHR11669:SF20">
    <property type="entry name" value="REPLICATION FACTOR C SUBUNIT 4"/>
    <property type="match status" value="1"/>
</dbReference>
<accession>A0A286UXN1</accession>
<keyword evidence="4" id="KW-0547">Nucleotide-binding</keyword>
<evidence type="ECO:0000259" key="7">
    <source>
        <dbReference type="Pfam" id="PF08542"/>
    </source>
</evidence>
<keyword evidence="6" id="KW-0539">Nucleus</keyword>
<dbReference type="PANTHER" id="PTHR11669">
    <property type="entry name" value="REPLICATION FACTOR C / DNA POLYMERASE III GAMMA-TAU SUBUNIT"/>
    <property type="match status" value="1"/>
</dbReference>
<evidence type="ECO:0000256" key="2">
    <source>
        <dbReference type="ARBA" id="ARBA00005378"/>
    </source>
</evidence>
<dbReference type="EMBL" id="NBII01000001">
    <property type="protein sequence ID" value="PAV24311.1"/>
    <property type="molecule type" value="Genomic_DNA"/>
</dbReference>
<dbReference type="GO" id="GO:0031391">
    <property type="term" value="C:Elg1 RFC-like complex"/>
    <property type="evidence" value="ECO:0007669"/>
    <property type="project" value="UniProtKB-ARBA"/>
</dbReference>
<dbReference type="SUPFAM" id="SSF52540">
    <property type="entry name" value="P-loop containing nucleoside triphosphate hydrolases"/>
    <property type="match status" value="1"/>
</dbReference>
<name>A0A286UXN1_9AGAM</name>
<dbReference type="InParanoid" id="A0A286UXN1"/>
<keyword evidence="9" id="KW-1185">Reference proteome</keyword>